<reference evidence="8" key="1">
    <citation type="submission" date="2020-08" db="EMBL/GenBank/DDBJ databases">
        <title>Pontibacter sp. SD6 16S ribosomal RNA gene Genome sequencing and assembly.</title>
        <authorList>
            <person name="Kang M."/>
        </authorList>
    </citation>
    <scope>NUCLEOTIDE SEQUENCE</scope>
    <source>
        <strain evidence="8">SD6</strain>
    </source>
</reference>
<dbReference type="InterPro" id="IPR050696">
    <property type="entry name" value="FtsA/MreB"/>
</dbReference>
<evidence type="ECO:0000256" key="2">
    <source>
        <dbReference type="ARBA" id="ARBA00022618"/>
    </source>
</evidence>
<dbReference type="AlphaFoldDB" id="A0A923NCT6"/>
<comment type="similarity">
    <text evidence="5 6">Belongs to the FtsA/MreB family.</text>
</comment>
<dbReference type="PANTHER" id="PTHR32432:SF4">
    <property type="entry name" value="CELL DIVISION PROTEIN FTSA"/>
    <property type="match status" value="1"/>
</dbReference>
<dbReference type="InterPro" id="IPR003494">
    <property type="entry name" value="SHS2_FtsA"/>
</dbReference>
<dbReference type="NCBIfam" id="TIGR01174">
    <property type="entry name" value="ftsA"/>
    <property type="match status" value="1"/>
</dbReference>
<dbReference type="InterPro" id="IPR043129">
    <property type="entry name" value="ATPase_NBD"/>
</dbReference>
<dbReference type="Proteomes" id="UP000603640">
    <property type="component" value="Unassembled WGS sequence"/>
</dbReference>
<comment type="subunit">
    <text evidence="5">Self-interacts. Interacts with FtsZ.</text>
</comment>
<keyword evidence="1 5" id="KW-1003">Cell membrane</keyword>
<keyword evidence="4 5" id="KW-0131">Cell cycle</keyword>
<keyword evidence="3 5" id="KW-0472">Membrane</keyword>
<dbReference type="SMART" id="SM00842">
    <property type="entry name" value="FtsA"/>
    <property type="match status" value="1"/>
</dbReference>
<organism evidence="8 9">
    <name type="scientific">Pontibacter cellulosilyticus</name>
    <dbReference type="NCBI Taxonomy" id="1720253"/>
    <lineage>
        <taxon>Bacteria</taxon>
        <taxon>Pseudomonadati</taxon>
        <taxon>Bacteroidota</taxon>
        <taxon>Cytophagia</taxon>
        <taxon>Cytophagales</taxon>
        <taxon>Hymenobacteraceae</taxon>
        <taxon>Pontibacter</taxon>
    </lineage>
</organism>
<proteinExistence type="inferred from homology"/>
<comment type="function">
    <text evidence="5 6">Cell division protein that is involved in the assembly of the Z ring. May serve as a membrane anchor for the Z ring.</text>
</comment>
<evidence type="ECO:0000259" key="7">
    <source>
        <dbReference type="SMART" id="SM00842"/>
    </source>
</evidence>
<dbReference type="Pfam" id="PF14450">
    <property type="entry name" value="FtsA"/>
    <property type="match status" value="2"/>
</dbReference>
<dbReference type="GO" id="GO:0032153">
    <property type="term" value="C:cell division site"/>
    <property type="evidence" value="ECO:0007669"/>
    <property type="project" value="UniProtKB-UniRule"/>
</dbReference>
<name>A0A923NCT6_9BACT</name>
<comment type="caution">
    <text evidence="8">The sequence shown here is derived from an EMBL/GenBank/DDBJ whole genome shotgun (WGS) entry which is preliminary data.</text>
</comment>
<accession>A0A923NCT6</accession>
<dbReference type="Gene3D" id="3.30.1490.110">
    <property type="match status" value="1"/>
</dbReference>
<dbReference type="Gene3D" id="3.30.420.40">
    <property type="match status" value="2"/>
</dbReference>
<evidence type="ECO:0000256" key="1">
    <source>
        <dbReference type="ARBA" id="ARBA00022475"/>
    </source>
</evidence>
<keyword evidence="9" id="KW-1185">Reference proteome</keyword>
<dbReference type="EMBL" id="JACRVF010000005">
    <property type="protein sequence ID" value="MBC5994580.1"/>
    <property type="molecule type" value="Genomic_DNA"/>
</dbReference>
<evidence type="ECO:0000313" key="9">
    <source>
        <dbReference type="Proteomes" id="UP000603640"/>
    </source>
</evidence>
<dbReference type="Pfam" id="PF02491">
    <property type="entry name" value="SHS2_FTSA"/>
    <property type="match status" value="1"/>
</dbReference>
<dbReference type="RefSeq" id="WP_187068595.1">
    <property type="nucleotide sequence ID" value="NZ_JACRVF010000005.1"/>
</dbReference>
<comment type="subcellular location">
    <subcellularLocation>
        <location evidence="5">Cell membrane</location>
        <topology evidence="5">Peripheral membrane protein</topology>
        <orientation evidence="5">Cytoplasmic side</orientation>
    </subcellularLocation>
    <text evidence="5">Localizes to the Z ring in an FtsZ-dependent manner. Targeted to the membrane through a conserved C-terminal amphipathic helix.</text>
</comment>
<feature type="domain" description="SHS2" evidence="7">
    <location>
        <begin position="7"/>
        <end position="195"/>
    </location>
</feature>
<evidence type="ECO:0000256" key="6">
    <source>
        <dbReference type="PIRNR" id="PIRNR003101"/>
    </source>
</evidence>
<sequence>MQNDKIVVGLDIGTTKVCALVGRKNEFGKLEILGMGKAVSEGVVRGMVSNIDKTVEAIKKAIRQAEEQSGINIGVVNVGIAGQHIKSLLHNGSITRQVTDHEITVEDVNRLTNDMYRLVTPPGSEIIHVMPQEYKVDYEEGITDPVGMSGVRLEGNFHIITAQSNAINNINKCVTRAGLAVDHLILEPLASCMSVLSDEEKEAGVVLVDIGGGTTDLAIFKDNIIRHTAVLPFGGNIITSDIKQGCMVMQNQAEQLKVKFGKAIADEASENEIVSIPGLRDRTPKEISLKNLAYIIEARMEEIVELIYAEIMRSGYGNSLAAGIVITGGGSQLQNLVQLVEYITGMDTRIGYPNEHLGKSKIDAVKSPMYATSVGLVLAGYQSIDQMAAGYTETQQEQVEYKKPVQKAAKEKETNGGLFQMIKGFLSDDIDNKQSY</sequence>
<evidence type="ECO:0000256" key="3">
    <source>
        <dbReference type="ARBA" id="ARBA00023136"/>
    </source>
</evidence>
<dbReference type="HAMAP" id="MF_02033">
    <property type="entry name" value="FtsA"/>
    <property type="match status" value="1"/>
</dbReference>
<evidence type="ECO:0000256" key="4">
    <source>
        <dbReference type="ARBA" id="ARBA00023306"/>
    </source>
</evidence>
<dbReference type="GO" id="GO:0009898">
    <property type="term" value="C:cytoplasmic side of plasma membrane"/>
    <property type="evidence" value="ECO:0007669"/>
    <property type="project" value="UniProtKB-UniRule"/>
</dbReference>
<dbReference type="CDD" id="cd24048">
    <property type="entry name" value="ASKHA_NBD_FtsA"/>
    <property type="match status" value="1"/>
</dbReference>
<keyword evidence="2 5" id="KW-0132">Cell division</keyword>
<gene>
    <name evidence="5 8" type="primary">ftsA</name>
    <name evidence="8" type="ORF">H8S84_17175</name>
</gene>
<evidence type="ECO:0000313" key="8">
    <source>
        <dbReference type="EMBL" id="MBC5994580.1"/>
    </source>
</evidence>
<dbReference type="SUPFAM" id="SSF53067">
    <property type="entry name" value="Actin-like ATPase domain"/>
    <property type="match status" value="2"/>
</dbReference>
<protein>
    <recommendedName>
        <fullName evidence="5 6">Cell division protein FtsA</fullName>
    </recommendedName>
</protein>
<evidence type="ECO:0000256" key="5">
    <source>
        <dbReference type="HAMAP-Rule" id="MF_02033"/>
    </source>
</evidence>
<dbReference type="InterPro" id="IPR020823">
    <property type="entry name" value="Cell_div_FtsA"/>
</dbReference>
<dbReference type="PIRSF" id="PIRSF003101">
    <property type="entry name" value="FtsA"/>
    <property type="match status" value="1"/>
</dbReference>
<dbReference type="PANTHER" id="PTHR32432">
    <property type="entry name" value="CELL DIVISION PROTEIN FTSA-RELATED"/>
    <property type="match status" value="1"/>
</dbReference>
<dbReference type="GO" id="GO:0043093">
    <property type="term" value="P:FtsZ-dependent cytokinesis"/>
    <property type="evidence" value="ECO:0007669"/>
    <property type="project" value="UniProtKB-UniRule"/>
</dbReference>